<dbReference type="Proteomes" id="UP000466442">
    <property type="component" value="Unassembled WGS sequence"/>
</dbReference>
<dbReference type="InterPro" id="IPR013087">
    <property type="entry name" value="Znf_C2H2_type"/>
</dbReference>
<sequence>MMSKLETDLPESMEQSTCDPVHHFNSLLQLRKLNYWFSMVKETTTRLDYYWSTLQFVANKRGLKFLCGKCLKSFNSRDLLTRHQKTECGKKGLHGLKCPHCTIRMNNMKAINIHMAREHMDKL</sequence>
<evidence type="ECO:0000259" key="2">
    <source>
        <dbReference type="PROSITE" id="PS50157"/>
    </source>
</evidence>
<protein>
    <recommendedName>
        <fullName evidence="2">C2H2-type domain-containing protein</fullName>
    </recommendedName>
</protein>
<keyword evidence="1" id="KW-0479">Metal-binding</keyword>
<reference evidence="3" key="1">
    <citation type="journal article" date="2021" name="Mol. Ecol. Resour.">
        <title>Apolygus lucorum genome provides insights into omnivorousness and mesophyll feeding.</title>
        <authorList>
            <person name="Liu Y."/>
            <person name="Liu H."/>
            <person name="Wang H."/>
            <person name="Huang T."/>
            <person name="Liu B."/>
            <person name="Yang B."/>
            <person name="Yin L."/>
            <person name="Li B."/>
            <person name="Zhang Y."/>
            <person name="Zhang S."/>
            <person name="Jiang F."/>
            <person name="Zhang X."/>
            <person name="Ren Y."/>
            <person name="Wang B."/>
            <person name="Wang S."/>
            <person name="Lu Y."/>
            <person name="Wu K."/>
            <person name="Fan W."/>
            <person name="Wang G."/>
        </authorList>
    </citation>
    <scope>NUCLEOTIDE SEQUENCE</scope>
    <source>
        <strain evidence="3">12Hb</strain>
    </source>
</reference>
<name>A0A8S9X1X1_APOLU</name>
<feature type="domain" description="C2H2-type" evidence="2">
    <location>
        <begin position="65"/>
        <end position="92"/>
    </location>
</feature>
<dbReference type="AlphaFoldDB" id="A0A8S9X1X1"/>
<keyword evidence="1" id="KW-0862">Zinc</keyword>
<keyword evidence="4" id="KW-1185">Reference proteome</keyword>
<evidence type="ECO:0000313" key="4">
    <source>
        <dbReference type="Proteomes" id="UP000466442"/>
    </source>
</evidence>
<proteinExistence type="predicted"/>
<keyword evidence="1" id="KW-0863">Zinc-finger</keyword>
<dbReference type="PROSITE" id="PS50157">
    <property type="entry name" value="ZINC_FINGER_C2H2_2"/>
    <property type="match status" value="1"/>
</dbReference>
<evidence type="ECO:0000313" key="3">
    <source>
        <dbReference type="EMBL" id="KAF6202972.1"/>
    </source>
</evidence>
<dbReference type="EMBL" id="WIXP02000011">
    <property type="protein sequence ID" value="KAF6202972.1"/>
    <property type="molecule type" value="Genomic_DNA"/>
</dbReference>
<dbReference type="SMART" id="SM00355">
    <property type="entry name" value="ZnF_C2H2"/>
    <property type="match status" value="2"/>
</dbReference>
<comment type="caution">
    <text evidence="3">The sequence shown here is derived from an EMBL/GenBank/DDBJ whole genome shotgun (WGS) entry which is preliminary data.</text>
</comment>
<dbReference type="InterPro" id="IPR036236">
    <property type="entry name" value="Znf_C2H2_sf"/>
</dbReference>
<accession>A0A8S9X1X1</accession>
<evidence type="ECO:0000256" key="1">
    <source>
        <dbReference type="PROSITE-ProRule" id="PRU00042"/>
    </source>
</evidence>
<dbReference type="SUPFAM" id="SSF57667">
    <property type="entry name" value="beta-beta-alpha zinc fingers"/>
    <property type="match status" value="1"/>
</dbReference>
<dbReference type="Gene3D" id="3.30.160.60">
    <property type="entry name" value="Classic Zinc Finger"/>
    <property type="match status" value="1"/>
</dbReference>
<gene>
    <name evidence="3" type="ORF">GE061_003382</name>
</gene>
<organism evidence="3 4">
    <name type="scientific">Apolygus lucorum</name>
    <name type="common">Small green plant bug</name>
    <name type="synonym">Lygocoris lucorum</name>
    <dbReference type="NCBI Taxonomy" id="248454"/>
    <lineage>
        <taxon>Eukaryota</taxon>
        <taxon>Metazoa</taxon>
        <taxon>Ecdysozoa</taxon>
        <taxon>Arthropoda</taxon>
        <taxon>Hexapoda</taxon>
        <taxon>Insecta</taxon>
        <taxon>Pterygota</taxon>
        <taxon>Neoptera</taxon>
        <taxon>Paraneoptera</taxon>
        <taxon>Hemiptera</taxon>
        <taxon>Heteroptera</taxon>
        <taxon>Panheteroptera</taxon>
        <taxon>Cimicomorpha</taxon>
        <taxon>Miridae</taxon>
        <taxon>Mirini</taxon>
        <taxon>Apolygus</taxon>
    </lineage>
</organism>
<dbReference type="GO" id="GO:0008270">
    <property type="term" value="F:zinc ion binding"/>
    <property type="evidence" value="ECO:0007669"/>
    <property type="project" value="UniProtKB-KW"/>
</dbReference>